<sequence>MEHHKTDKAPPDLNELKEHIALEYGRSLLQLQQFELTLKATLPTLKVCGFFDELAGNIERDRQLLGGKTLGHLVGQWSQRTTLEDEQEIDDDALNGRGYFRFSFGLEGGEWMNEKLKQLVELRNELVHHFLSRFALNSEASCQEAIRYLTTAANVIKDNREALHSLLTAVEKAKSELLEFMNSPEGEHFLLSGILPGEPVNDWENTTIIQQLKCEERRIGKDGWTLLKEAISSIGQRRPGLSPKLYGCGSWREIIHRSQLFEVEKRPSPTGVMVWYRTRSA</sequence>
<evidence type="ECO:0000313" key="2">
    <source>
        <dbReference type="EMBL" id="EKB18888.1"/>
    </source>
</evidence>
<dbReference type="RefSeq" id="WP_005345172.1">
    <property type="nucleotide sequence ID" value="NZ_JH823256.1"/>
</dbReference>
<feature type="domain" description="HTH OST-type" evidence="1">
    <location>
        <begin position="206"/>
        <end position="270"/>
    </location>
</feature>
<organism evidence="2 3">
    <name type="scientific">Aeromonas veronii AMC34</name>
    <dbReference type="NCBI Taxonomy" id="1073383"/>
    <lineage>
        <taxon>Bacteria</taxon>
        <taxon>Pseudomonadati</taxon>
        <taxon>Pseudomonadota</taxon>
        <taxon>Gammaproteobacteria</taxon>
        <taxon>Aeromonadales</taxon>
        <taxon>Aeromonadaceae</taxon>
        <taxon>Aeromonas</taxon>
    </lineage>
</organism>
<evidence type="ECO:0000313" key="3">
    <source>
        <dbReference type="Proteomes" id="UP000006087"/>
    </source>
</evidence>
<dbReference type="HOGENOM" id="CLU_072007_0_0_6"/>
<dbReference type="Pfam" id="PF12872">
    <property type="entry name" value="OST-HTH"/>
    <property type="match status" value="1"/>
</dbReference>
<dbReference type="AlphaFoldDB" id="K1IXK1"/>
<dbReference type="CDD" id="cd10146">
    <property type="entry name" value="LabA_like_C"/>
    <property type="match status" value="1"/>
</dbReference>
<accession>K1IXK1</accession>
<dbReference type="EMBL" id="AGWU01000020">
    <property type="protein sequence ID" value="EKB18888.1"/>
    <property type="molecule type" value="Genomic_DNA"/>
</dbReference>
<dbReference type="InterPro" id="IPR025605">
    <property type="entry name" value="OST-HTH/LOTUS_dom"/>
</dbReference>
<proteinExistence type="predicted"/>
<protein>
    <recommendedName>
        <fullName evidence="1">HTH OST-type domain-containing protein</fullName>
    </recommendedName>
</protein>
<reference evidence="2 3" key="1">
    <citation type="submission" date="2012-06" db="EMBL/GenBank/DDBJ databases">
        <title>The Genome Sequence of Aeromonas veronii AMC34.</title>
        <authorList>
            <consortium name="The Broad Institute Genome Sequencing Platform"/>
            <person name="Earl A."/>
            <person name="Ward D."/>
            <person name="Feldgarden M."/>
            <person name="Gevers D."/>
            <person name="Graf J."/>
            <person name="Tomasi A."/>
            <person name="Horneman A."/>
            <person name="Walker B."/>
            <person name="Young S.K."/>
            <person name="Zeng Q."/>
            <person name="Gargeya S."/>
            <person name="Fitzgerald M."/>
            <person name="Haas B."/>
            <person name="Abouelleil A."/>
            <person name="Alvarado L."/>
            <person name="Arachchi H.M."/>
            <person name="Berlin A.M."/>
            <person name="Chapman S.B."/>
            <person name="Goldberg J."/>
            <person name="Griggs A."/>
            <person name="Gujja S."/>
            <person name="Hansen M."/>
            <person name="Howarth C."/>
            <person name="Imamovic A."/>
            <person name="Larimer J."/>
            <person name="McCowan C."/>
            <person name="Montmayeur A."/>
            <person name="Murphy C."/>
            <person name="Neiman D."/>
            <person name="Pearson M."/>
            <person name="Priest M."/>
            <person name="Roberts A."/>
            <person name="Saif S."/>
            <person name="Shea T."/>
            <person name="Sisk P."/>
            <person name="Sykes S."/>
            <person name="Wortman J."/>
            <person name="Nusbaum C."/>
            <person name="Birren B."/>
        </authorList>
    </citation>
    <scope>NUCLEOTIDE SEQUENCE [LARGE SCALE GENOMIC DNA]</scope>
    <source>
        <strain evidence="2 3">AMC34</strain>
    </source>
</reference>
<comment type="caution">
    <text evidence="2">The sequence shown here is derived from an EMBL/GenBank/DDBJ whole genome shotgun (WGS) entry which is preliminary data.</text>
</comment>
<name>K1IXK1_AERVE</name>
<dbReference type="InterPro" id="IPR041966">
    <property type="entry name" value="LOTUS-like"/>
</dbReference>
<gene>
    <name evidence="2" type="ORF">HMPREF1168_02662</name>
</gene>
<dbReference type="Gene3D" id="3.30.420.610">
    <property type="entry name" value="LOTUS domain-like"/>
    <property type="match status" value="1"/>
</dbReference>
<dbReference type="Proteomes" id="UP000006087">
    <property type="component" value="Unassembled WGS sequence"/>
</dbReference>
<evidence type="ECO:0000259" key="1">
    <source>
        <dbReference type="Pfam" id="PF12872"/>
    </source>
</evidence>